<evidence type="ECO:0000313" key="3">
    <source>
        <dbReference type="Proteomes" id="UP000518316"/>
    </source>
</evidence>
<evidence type="ECO:0000313" key="2">
    <source>
        <dbReference type="EMBL" id="MBB1069296.1"/>
    </source>
</evidence>
<comment type="caution">
    <text evidence="2">The sequence shown here is derived from an EMBL/GenBank/DDBJ whole genome shotgun (WGS) entry which is preliminary data.</text>
</comment>
<keyword evidence="3" id="KW-1185">Reference proteome</keyword>
<feature type="transmembrane region" description="Helical" evidence="1">
    <location>
        <begin position="6"/>
        <end position="26"/>
    </location>
</feature>
<dbReference type="AlphaFoldDB" id="A0A7W3Y850"/>
<dbReference type="EMBL" id="JACIVC010000049">
    <property type="protein sequence ID" value="MBB1069296.1"/>
    <property type="molecule type" value="Genomic_DNA"/>
</dbReference>
<proteinExistence type="predicted"/>
<keyword evidence="1" id="KW-0812">Transmembrane</keyword>
<dbReference type="Proteomes" id="UP000518316">
    <property type="component" value="Unassembled WGS sequence"/>
</dbReference>
<reference evidence="2 3" key="1">
    <citation type="submission" date="2020-07" db="EMBL/GenBank/DDBJ databases">
        <title>Description of Limosilactobacillus balticus sp. nov., Limosilactobacillus agrestis sp. nov., Limosilactobacillus albertensis sp. nov., Limosilactobacillus rudii sp. nov., Limosilactobacillus fastidiosus sp. nov., five novel Limosilactobacillus species isolated from the vertebrate gastrointestinal tract, and proposal of 6 subspecies of Limosilactobacillus reuteri adapted to the gastrointestinal tract of specific vertebrate hosts.</title>
        <authorList>
            <person name="Li F."/>
            <person name="Cheng C."/>
            <person name="Zheng J."/>
            <person name="Quevedo R.M."/>
            <person name="Li J."/>
            <person name="Roos S."/>
            <person name="Gaenzle M.G."/>
            <person name="Walter J."/>
        </authorList>
    </citation>
    <scope>NUCLEOTIDE SEQUENCE [LARGE SCALE GENOMIC DNA]</scope>
    <source>
        <strain evidence="2 3">RRLNB_1_1</strain>
    </source>
</reference>
<gene>
    <name evidence="2" type="ORF">H5S40_03890</name>
</gene>
<keyword evidence="1" id="KW-0472">Membrane</keyword>
<accession>A0A7W3Y850</accession>
<dbReference type="RefSeq" id="WP_182597931.1">
    <property type="nucleotide sequence ID" value="NZ_JACIVC010000049.1"/>
</dbReference>
<keyword evidence="1" id="KW-1133">Transmembrane helix</keyword>
<protein>
    <submittedName>
        <fullName evidence="2">Uncharacterized protein</fullName>
    </submittedName>
</protein>
<evidence type="ECO:0000256" key="1">
    <source>
        <dbReference type="SAM" id="Phobius"/>
    </source>
</evidence>
<sequence length="158" mass="18237">MSIFIICIVAAIIVIILYLAIHRLVLNRATMMVRNNAQKVTDTALNDCLRELLHWNKSLDSQIVADVWGKGVLAFEYHFDYKKADISLDDFTKQKLASLLDEYAKQHHLQTAPKAKQAFVITDWWTYEGILHIDVAYLVNEATVEYIDDLKRLNQNSK</sequence>
<organism evidence="2 3">
    <name type="scientific">Limosilactobacillus albertensis</name>
    <dbReference type="NCBI Taxonomy" id="2759752"/>
    <lineage>
        <taxon>Bacteria</taxon>
        <taxon>Bacillati</taxon>
        <taxon>Bacillota</taxon>
        <taxon>Bacilli</taxon>
        <taxon>Lactobacillales</taxon>
        <taxon>Lactobacillaceae</taxon>
        <taxon>Limosilactobacillus</taxon>
    </lineage>
</organism>
<name>A0A7W3Y850_9LACO</name>